<accession>A0A8J6BVV2</accession>
<evidence type="ECO:0000313" key="1">
    <source>
        <dbReference type="EMBL" id="KAG8094435.1"/>
    </source>
</evidence>
<keyword evidence="2" id="KW-1185">Reference proteome</keyword>
<reference evidence="1" key="1">
    <citation type="journal article" date="2021" name="bioRxiv">
        <title>Whole Genome Assembly and Annotation of Northern Wild Rice, Zizania palustris L., Supports a Whole Genome Duplication in the Zizania Genus.</title>
        <authorList>
            <person name="Haas M."/>
            <person name="Kono T."/>
            <person name="Macchietto M."/>
            <person name="Millas R."/>
            <person name="McGilp L."/>
            <person name="Shao M."/>
            <person name="Duquette J."/>
            <person name="Hirsch C.N."/>
            <person name="Kimball J."/>
        </authorList>
    </citation>
    <scope>NUCLEOTIDE SEQUENCE</scope>
    <source>
        <tissue evidence="1">Fresh leaf tissue</tissue>
    </source>
</reference>
<reference evidence="1" key="2">
    <citation type="submission" date="2021-02" db="EMBL/GenBank/DDBJ databases">
        <authorList>
            <person name="Kimball J.A."/>
            <person name="Haas M.W."/>
            <person name="Macchietto M."/>
            <person name="Kono T."/>
            <person name="Duquette J."/>
            <person name="Shao M."/>
        </authorList>
    </citation>
    <scope>NUCLEOTIDE SEQUENCE</scope>
    <source>
        <tissue evidence="1">Fresh leaf tissue</tissue>
    </source>
</reference>
<dbReference type="Proteomes" id="UP000729402">
    <property type="component" value="Unassembled WGS sequence"/>
</dbReference>
<sequence>MAEKKQRPGAGARKDEVVTREYTINLHKRLHGWLTMSDTAFRSADPLESLVVSLSHYLRGGILGEIVCSRA</sequence>
<gene>
    <name evidence="1" type="ORF">GUJ93_ZPchr0012g21740</name>
</gene>
<comment type="caution">
    <text evidence="1">The sequence shown here is derived from an EMBL/GenBank/DDBJ whole genome shotgun (WGS) entry which is preliminary data.</text>
</comment>
<name>A0A8J6BVV2_ZIZPA</name>
<dbReference type="EMBL" id="JAAALK010000080">
    <property type="protein sequence ID" value="KAG8094435.1"/>
    <property type="molecule type" value="Genomic_DNA"/>
</dbReference>
<protein>
    <submittedName>
        <fullName evidence="1">Uncharacterized protein</fullName>
    </submittedName>
</protein>
<proteinExistence type="predicted"/>
<dbReference type="AlphaFoldDB" id="A0A8J6BVV2"/>
<organism evidence="1 2">
    <name type="scientific">Zizania palustris</name>
    <name type="common">Northern wild rice</name>
    <dbReference type="NCBI Taxonomy" id="103762"/>
    <lineage>
        <taxon>Eukaryota</taxon>
        <taxon>Viridiplantae</taxon>
        <taxon>Streptophyta</taxon>
        <taxon>Embryophyta</taxon>
        <taxon>Tracheophyta</taxon>
        <taxon>Spermatophyta</taxon>
        <taxon>Magnoliopsida</taxon>
        <taxon>Liliopsida</taxon>
        <taxon>Poales</taxon>
        <taxon>Poaceae</taxon>
        <taxon>BOP clade</taxon>
        <taxon>Oryzoideae</taxon>
        <taxon>Oryzeae</taxon>
        <taxon>Zizaniinae</taxon>
        <taxon>Zizania</taxon>
    </lineage>
</organism>
<dbReference type="OrthoDB" id="785588at2759"/>
<evidence type="ECO:0000313" key="2">
    <source>
        <dbReference type="Proteomes" id="UP000729402"/>
    </source>
</evidence>